<feature type="region of interest" description="Disordered" evidence="14">
    <location>
        <begin position="1"/>
        <end position="102"/>
    </location>
</feature>
<evidence type="ECO:0000313" key="15">
    <source>
        <dbReference type="EMBL" id="KAG6003828.1"/>
    </source>
</evidence>
<dbReference type="EMBL" id="SRPW01001260">
    <property type="protein sequence ID" value="KAG6003828.1"/>
    <property type="molecule type" value="Genomic_DNA"/>
</dbReference>
<evidence type="ECO:0000256" key="5">
    <source>
        <dbReference type="ARBA" id="ARBA00019746"/>
    </source>
</evidence>
<evidence type="ECO:0000313" key="16">
    <source>
        <dbReference type="Proteomes" id="UP000748025"/>
    </source>
</evidence>
<evidence type="ECO:0000256" key="2">
    <source>
        <dbReference type="ARBA" id="ARBA00004574"/>
    </source>
</evidence>
<evidence type="ECO:0000256" key="6">
    <source>
        <dbReference type="ARBA" id="ARBA00022454"/>
    </source>
</evidence>
<comment type="subunit">
    <text evidence="4">Component of the EKC/KEOPS complex composed of at least BUD32, CGI121, GON7, KAE1 and PCC1; the whole complex dimerizes.</text>
</comment>
<comment type="similarity">
    <text evidence="3">Belongs to the GON7 family.</text>
</comment>
<evidence type="ECO:0000256" key="10">
    <source>
        <dbReference type="ARBA" id="ARBA00023159"/>
    </source>
</evidence>
<evidence type="ECO:0000256" key="14">
    <source>
        <dbReference type="SAM" id="MobiDB-lite"/>
    </source>
</evidence>
<dbReference type="Proteomes" id="UP000748025">
    <property type="component" value="Unassembled WGS sequence"/>
</dbReference>
<dbReference type="GO" id="GO:0000781">
    <property type="term" value="C:chromosome, telomeric region"/>
    <property type="evidence" value="ECO:0007669"/>
    <property type="project" value="UniProtKB-SubCell"/>
</dbReference>
<dbReference type="GO" id="GO:0008033">
    <property type="term" value="P:tRNA processing"/>
    <property type="evidence" value="ECO:0007669"/>
    <property type="project" value="UniProtKB-KW"/>
</dbReference>
<keyword evidence="9" id="KW-0805">Transcription regulation</keyword>
<keyword evidence="11" id="KW-0804">Transcription</keyword>
<feature type="compositionally biased region" description="Basic and acidic residues" evidence="14">
    <location>
        <begin position="62"/>
        <end position="71"/>
    </location>
</feature>
<accession>A0A9P7N9A7</accession>
<feature type="compositionally biased region" description="Acidic residues" evidence="14">
    <location>
        <begin position="93"/>
        <end position="102"/>
    </location>
</feature>
<dbReference type="GO" id="GO:0005634">
    <property type="term" value="C:nucleus"/>
    <property type="evidence" value="ECO:0007669"/>
    <property type="project" value="UniProtKB-SubCell"/>
</dbReference>
<keyword evidence="12" id="KW-0539">Nucleus</keyword>
<sequence length="102" mass="11273">MSPENNKSSLTAAYTSPDNKTFTLTKPLDHLPASPSTQDKTTYLRALRDAVSETQQQINKELTARMEEDSARGSAAGQQARSLSADEHREEENYGEEVQGED</sequence>
<reference evidence="15" key="1">
    <citation type="journal article" date="2020" name="bioRxiv">
        <title>Whole genome comparisons of ergot fungi reveals the divergence and evolution of species within the genus Claviceps are the result of varying mechanisms driving genome evolution and host range expansion.</title>
        <authorList>
            <person name="Wyka S.A."/>
            <person name="Mondo S.J."/>
            <person name="Liu M."/>
            <person name="Dettman J."/>
            <person name="Nalam V."/>
            <person name="Broders K.D."/>
        </authorList>
    </citation>
    <scope>NUCLEOTIDE SEQUENCE</scope>
    <source>
        <strain evidence="15">CCC 602</strain>
    </source>
</reference>
<evidence type="ECO:0000256" key="7">
    <source>
        <dbReference type="ARBA" id="ARBA00022694"/>
    </source>
</evidence>
<feature type="compositionally biased region" description="Polar residues" evidence="14">
    <location>
        <begin position="1"/>
        <end position="24"/>
    </location>
</feature>
<dbReference type="OrthoDB" id="2288868at2759"/>
<evidence type="ECO:0000256" key="1">
    <source>
        <dbReference type="ARBA" id="ARBA00004123"/>
    </source>
</evidence>
<dbReference type="Pfam" id="PF08738">
    <property type="entry name" value="Gon7"/>
    <property type="match status" value="1"/>
</dbReference>
<protein>
    <recommendedName>
        <fullName evidence="5">EKC/KEOPS complex subunit GON7</fullName>
    </recommendedName>
</protein>
<proteinExistence type="inferred from homology"/>
<evidence type="ECO:0000256" key="8">
    <source>
        <dbReference type="ARBA" id="ARBA00022895"/>
    </source>
</evidence>
<comment type="function">
    <text evidence="13">Component of the EKC/KEOPS complex that is required for the formation of a threonylcarbamoyl group on adenosine at position 37 (t(6)A37) in tRNAs that read codons beginning with adenine. The complex is probably involved in the transfer of the threonylcarbamoyl moiety of threonylcarbamoyl-AMP (TC-AMP) to the N6 group of A37. GON7 likely plays a supporting role to the catalytic subunit KAE1 in the complex. The EKC/KEOPS complex also promotes both telomere uncapping and telomere elongation. The complex is required for efficient recruitment of transcriptional coactivators.</text>
</comment>
<organism evidence="15 16">
    <name type="scientific">Claviceps pusilla</name>
    <dbReference type="NCBI Taxonomy" id="123648"/>
    <lineage>
        <taxon>Eukaryota</taxon>
        <taxon>Fungi</taxon>
        <taxon>Dikarya</taxon>
        <taxon>Ascomycota</taxon>
        <taxon>Pezizomycotina</taxon>
        <taxon>Sordariomycetes</taxon>
        <taxon>Hypocreomycetidae</taxon>
        <taxon>Hypocreales</taxon>
        <taxon>Clavicipitaceae</taxon>
        <taxon>Claviceps</taxon>
    </lineage>
</organism>
<gene>
    <name evidence="15" type="ORF">E4U43_000853</name>
</gene>
<comment type="caution">
    <text evidence="15">The sequence shown here is derived from an EMBL/GenBank/DDBJ whole genome shotgun (WGS) entry which is preliminary data.</text>
</comment>
<name>A0A9P7N9A7_9HYPO</name>
<keyword evidence="7" id="KW-0819">tRNA processing</keyword>
<evidence type="ECO:0000256" key="3">
    <source>
        <dbReference type="ARBA" id="ARBA00008529"/>
    </source>
</evidence>
<keyword evidence="16" id="KW-1185">Reference proteome</keyword>
<dbReference type="InterPro" id="IPR014849">
    <property type="entry name" value="EKC/KEOPS_Gon7"/>
</dbReference>
<comment type="subcellular location">
    <subcellularLocation>
        <location evidence="2">Chromosome</location>
        <location evidence="2">Telomere</location>
    </subcellularLocation>
    <subcellularLocation>
        <location evidence="1">Nucleus</location>
    </subcellularLocation>
</comment>
<keyword evidence="10" id="KW-0010">Activator</keyword>
<dbReference type="AlphaFoldDB" id="A0A9P7N9A7"/>
<keyword evidence="6" id="KW-0158">Chromosome</keyword>
<evidence type="ECO:0000256" key="13">
    <source>
        <dbReference type="ARBA" id="ARBA00025393"/>
    </source>
</evidence>
<evidence type="ECO:0000256" key="12">
    <source>
        <dbReference type="ARBA" id="ARBA00023242"/>
    </source>
</evidence>
<evidence type="ECO:0000256" key="9">
    <source>
        <dbReference type="ARBA" id="ARBA00023015"/>
    </source>
</evidence>
<evidence type="ECO:0000256" key="4">
    <source>
        <dbReference type="ARBA" id="ARBA00011534"/>
    </source>
</evidence>
<keyword evidence="8" id="KW-0779">Telomere</keyword>
<evidence type="ECO:0000256" key="11">
    <source>
        <dbReference type="ARBA" id="ARBA00023163"/>
    </source>
</evidence>